<reference evidence="1" key="1">
    <citation type="submission" date="2021-06" db="EMBL/GenBank/DDBJ databases">
        <authorList>
            <person name="Hodson N. C."/>
            <person name="Mongue J. A."/>
            <person name="Jaron S. K."/>
        </authorList>
    </citation>
    <scope>NUCLEOTIDE SEQUENCE</scope>
</reference>
<gene>
    <name evidence="1" type="ORF">AFUS01_LOCUS28698</name>
</gene>
<accession>A0A8J2KHP5</accession>
<evidence type="ECO:0000313" key="2">
    <source>
        <dbReference type="Proteomes" id="UP000708208"/>
    </source>
</evidence>
<evidence type="ECO:0000313" key="1">
    <source>
        <dbReference type="EMBL" id="CAG7818176.1"/>
    </source>
</evidence>
<feature type="non-terminal residue" evidence="1">
    <location>
        <position position="146"/>
    </location>
</feature>
<comment type="caution">
    <text evidence="1">The sequence shown here is derived from an EMBL/GenBank/DDBJ whole genome shotgun (WGS) entry which is preliminary data.</text>
</comment>
<sequence>QRLLFLIRNCNASGFNHGAVGGQEFVRKCLRMSDDTVRNSKLVEDNFEDYNAYLLPLLGEHMISDDFIGSDGEIKAEVRDHVEKFVVSLVTDVAPKRFGSILASGKTFFHTFENLVTAFNAEDKPSPSSKLDVIVGLDAKISKLTH</sequence>
<dbReference type="EMBL" id="CAJVCH010413196">
    <property type="protein sequence ID" value="CAG7818176.1"/>
    <property type="molecule type" value="Genomic_DNA"/>
</dbReference>
<feature type="non-terminal residue" evidence="1">
    <location>
        <position position="1"/>
    </location>
</feature>
<dbReference type="OrthoDB" id="7788754at2759"/>
<dbReference type="AlphaFoldDB" id="A0A8J2KHP5"/>
<dbReference type="Proteomes" id="UP000708208">
    <property type="component" value="Unassembled WGS sequence"/>
</dbReference>
<protein>
    <submittedName>
        <fullName evidence="1">Uncharacterized protein</fullName>
    </submittedName>
</protein>
<name>A0A8J2KHP5_9HEXA</name>
<proteinExistence type="predicted"/>
<organism evidence="1 2">
    <name type="scientific">Allacma fusca</name>
    <dbReference type="NCBI Taxonomy" id="39272"/>
    <lineage>
        <taxon>Eukaryota</taxon>
        <taxon>Metazoa</taxon>
        <taxon>Ecdysozoa</taxon>
        <taxon>Arthropoda</taxon>
        <taxon>Hexapoda</taxon>
        <taxon>Collembola</taxon>
        <taxon>Symphypleona</taxon>
        <taxon>Sminthuridae</taxon>
        <taxon>Allacma</taxon>
    </lineage>
</organism>
<keyword evidence="2" id="KW-1185">Reference proteome</keyword>